<feature type="transmembrane region" description="Helical" evidence="20">
    <location>
        <begin position="88"/>
        <end position="105"/>
    </location>
</feature>
<keyword evidence="12 20" id="KW-0472">Membrane</keyword>
<name>A0A167LND5_CALVF</name>
<reference evidence="21 22" key="1">
    <citation type="journal article" date="2016" name="Mol. Biol. Evol.">
        <title>Comparative Genomics of Early-Diverging Mushroom-Forming Fungi Provides Insights into the Origins of Lignocellulose Decay Capabilities.</title>
        <authorList>
            <person name="Nagy L.G."/>
            <person name="Riley R."/>
            <person name="Tritt A."/>
            <person name="Adam C."/>
            <person name="Daum C."/>
            <person name="Floudas D."/>
            <person name="Sun H."/>
            <person name="Yadav J.S."/>
            <person name="Pangilinan J."/>
            <person name="Larsson K.H."/>
            <person name="Matsuura K."/>
            <person name="Barry K."/>
            <person name="Labutti K."/>
            <person name="Kuo R."/>
            <person name="Ohm R.A."/>
            <person name="Bhattacharya S.S."/>
            <person name="Shirouzu T."/>
            <person name="Yoshinaga Y."/>
            <person name="Martin F.M."/>
            <person name="Grigoriev I.V."/>
            <person name="Hibbett D.S."/>
        </authorList>
    </citation>
    <scope>NUCLEOTIDE SEQUENCE [LARGE SCALE GENOMIC DNA]</scope>
    <source>
        <strain evidence="21 22">TUFC12733</strain>
    </source>
</reference>
<evidence type="ECO:0000256" key="11">
    <source>
        <dbReference type="ARBA" id="ARBA00023098"/>
    </source>
</evidence>
<evidence type="ECO:0000256" key="8">
    <source>
        <dbReference type="ARBA" id="ARBA00022989"/>
    </source>
</evidence>
<evidence type="ECO:0000256" key="13">
    <source>
        <dbReference type="ARBA" id="ARBA00023166"/>
    </source>
</evidence>
<dbReference type="Pfam" id="PF01222">
    <property type="entry name" value="ERG4_ERG24"/>
    <property type="match status" value="1"/>
</dbReference>
<feature type="transmembrane region" description="Helical" evidence="20">
    <location>
        <begin position="289"/>
        <end position="307"/>
    </location>
</feature>
<dbReference type="Gene3D" id="1.20.120.1630">
    <property type="match status" value="1"/>
</dbReference>
<evidence type="ECO:0000256" key="16">
    <source>
        <dbReference type="ARBA" id="ARBA00060638"/>
    </source>
</evidence>
<evidence type="ECO:0000256" key="18">
    <source>
        <dbReference type="ARBA" id="ARBA00077841"/>
    </source>
</evidence>
<protein>
    <recommendedName>
        <fullName evidence="17">Delta(14)-sterol reductase ERG24</fullName>
        <ecNumber evidence="3">1.3.1.70</ecNumber>
    </recommendedName>
    <alternativeName>
        <fullName evidence="19">C-14 sterol reductase ERG24</fullName>
    </alternativeName>
    <alternativeName>
        <fullName evidence="18">Sterol C14-reductase ERG24</fullName>
    </alternativeName>
</protein>
<keyword evidence="10" id="KW-0756">Sterol biosynthesis</keyword>
<keyword evidence="8 20" id="KW-1133">Transmembrane helix</keyword>
<dbReference type="EC" id="1.3.1.70" evidence="3"/>
<evidence type="ECO:0000256" key="1">
    <source>
        <dbReference type="ARBA" id="ARBA00004141"/>
    </source>
</evidence>
<keyword evidence="7" id="KW-0752">Steroid biosynthesis</keyword>
<evidence type="ECO:0000256" key="5">
    <source>
        <dbReference type="ARBA" id="ARBA00022692"/>
    </source>
</evidence>
<evidence type="ECO:0000256" key="6">
    <source>
        <dbReference type="ARBA" id="ARBA00022857"/>
    </source>
</evidence>
<evidence type="ECO:0000256" key="9">
    <source>
        <dbReference type="ARBA" id="ARBA00023002"/>
    </source>
</evidence>
<keyword evidence="9" id="KW-0560">Oxidoreductase</keyword>
<evidence type="ECO:0000256" key="4">
    <source>
        <dbReference type="ARBA" id="ARBA00022516"/>
    </source>
</evidence>
<dbReference type="PROSITE" id="PS01018">
    <property type="entry name" value="STEROL_REDUCT_2"/>
    <property type="match status" value="1"/>
</dbReference>
<evidence type="ECO:0000256" key="17">
    <source>
        <dbReference type="ARBA" id="ARBA00074394"/>
    </source>
</evidence>
<dbReference type="AlphaFoldDB" id="A0A167LND5"/>
<keyword evidence="11" id="KW-0443">Lipid metabolism</keyword>
<dbReference type="Proteomes" id="UP000076738">
    <property type="component" value="Unassembled WGS sequence"/>
</dbReference>
<proteinExistence type="inferred from homology"/>
<comment type="similarity">
    <text evidence="2">Belongs to the ERG4/ERG24 family.</text>
</comment>
<dbReference type="GO" id="GO:0006696">
    <property type="term" value="P:ergosterol biosynthetic process"/>
    <property type="evidence" value="ECO:0007669"/>
    <property type="project" value="TreeGrafter"/>
</dbReference>
<evidence type="ECO:0000256" key="10">
    <source>
        <dbReference type="ARBA" id="ARBA00023011"/>
    </source>
</evidence>
<keyword evidence="14" id="KW-0753">Steroid metabolism</keyword>
<sequence length="450" mass="51046">MASPAKVKTLTTSDPHAVTEALNPKTTKFEFAGPIGALGVSVVTPVTLYLLHLGCSEISGGCPPPLLSLPSTLQSSRWLNAMWDTNVFLVYLGWYAYCLLCWRVIPGDWVEGTVLRNGGKKLYKMNGFACGLLTLGLVVGIILHHGPLSFTYIYDHYLALVSASIVFAFFQACAVYALSFRKGALLALGGNSGNVLYDWFIGRELNPSFPWADSINFDLKTFNEVRPGLILWLLNDISCMCEQMVRRGRHAWPTDSMILINLFQGLYVVESLWNEKNILTQMDITSDGFGFMLAIGDLAWVPFSYALQARYLAFTPRELGWVQSAIVFALNFAGYYIFRVSNTDKDNFRHGKNPKNNLKSMKTARGTELITSGWWGLSRHPNYWGDWMMALAWCMTTGFHTPITYFYIVFFVVLLTHRAMRDDEACRNKYGDDWDKYKKIVKWRIIPYIY</sequence>
<evidence type="ECO:0000256" key="20">
    <source>
        <dbReference type="SAM" id="Phobius"/>
    </source>
</evidence>
<keyword evidence="6" id="KW-0521">NADP</keyword>
<dbReference type="InterPro" id="IPR001171">
    <property type="entry name" value="ERG24_DHCR-like"/>
</dbReference>
<feature type="transmembrane region" description="Helical" evidence="20">
    <location>
        <begin position="126"/>
        <end position="145"/>
    </location>
</feature>
<keyword evidence="22" id="KW-1185">Reference proteome</keyword>
<dbReference type="GO" id="GO:0005789">
    <property type="term" value="C:endoplasmic reticulum membrane"/>
    <property type="evidence" value="ECO:0007669"/>
    <property type="project" value="TreeGrafter"/>
</dbReference>
<feature type="transmembrane region" description="Helical" evidence="20">
    <location>
        <begin position="250"/>
        <end position="269"/>
    </location>
</feature>
<evidence type="ECO:0000256" key="19">
    <source>
        <dbReference type="ARBA" id="ARBA00083315"/>
    </source>
</evidence>
<evidence type="ECO:0000256" key="12">
    <source>
        <dbReference type="ARBA" id="ARBA00023136"/>
    </source>
</evidence>
<feature type="transmembrane region" description="Helical" evidence="20">
    <location>
        <begin position="31"/>
        <end position="51"/>
    </location>
</feature>
<comment type="pathway">
    <text evidence="16">Steroid biosynthesis; zymosterol biosynthesis; zymosterol from lanosterol: step 2/6.</text>
</comment>
<comment type="catalytic activity">
    <reaction evidence="15">
        <text>4,4-dimethyl-5alpha-cholesta-8,24-dien-3beta-ol + NADP(+) = 4,4-dimethyl-5alpha-cholesta-8,14,24-trien-3beta-ol + NADPH + H(+)</text>
        <dbReference type="Rhea" id="RHEA:18561"/>
        <dbReference type="ChEBI" id="CHEBI:15378"/>
        <dbReference type="ChEBI" id="CHEBI:17813"/>
        <dbReference type="ChEBI" id="CHEBI:18364"/>
        <dbReference type="ChEBI" id="CHEBI:57783"/>
        <dbReference type="ChEBI" id="CHEBI:58349"/>
        <dbReference type="EC" id="1.3.1.70"/>
    </reaction>
    <physiologicalReaction direction="right-to-left" evidence="15">
        <dbReference type="Rhea" id="RHEA:18563"/>
    </physiologicalReaction>
</comment>
<comment type="subcellular location">
    <subcellularLocation>
        <location evidence="1">Membrane</location>
        <topology evidence="1">Multi-pass membrane protein</topology>
    </subcellularLocation>
</comment>
<gene>
    <name evidence="21" type="ORF">CALVIDRAFT_537841</name>
</gene>
<evidence type="ECO:0000313" key="22">
    <source>
        <dbReference type="Proteomes" id="UP000076738"/>
    </source>
</evidence>
<feature type="transmembrane region" description="Helical" evidence="20">
    <location>
        <begin position="387"/>
        <end position="415"/>
    </location>
</feature>
<dbReference type="STRING" id="1330018.A0A167LND5"/>
<keyword evidence="13" id="KW-1207">Sterol metabolism</keyword>
<dbReference type="OrthoDB" id="10262235at2759"/>
<evidence type="ECO:0000313" key="21">
    <source>
        <dbReference type="EMBL" id="KZO95870.1"/>
    </source>
</evidence>
<dbReference type="PANTHER" id="PTHR21257:SF52">
    <property type="entry name" value="DELTA(14)-STEROL REDUCTASE TM7SF2"/>
    <property type="match status" value="1"/>
</dbReference>
<evidence type="ECO:0000256" key="3">
    <source>
        <dbReference type="ARBA" id="ARBA00012413"/>
    </source>
</evidence>
<dbReference type="GO" id="GO:0050613">
    <property type="term" value="F:Delta14-sterol reductase activity"/>
    <property type="evidence" value="ECO:0007669"/>
    <property type="project" value="UniProtKB-EC"/>
</dbReference>
<keyword evidence="5 20" id="KW-0812">Transmembrane</keyword>
<feature type="transmembrane region" description="Helical" evidence="20">
    <location>
        <begin position="157"/>
        <end position="178"/>
    </location>
</feature>
<feature type="transmembrane region" description="Helical" evidence="20">
    <location>
        <begin position="319"/>
        <end position="338"/>
    </location>
</feature>
<dbReference type="EMBL" id="KV417287">
    <property type="protein sequence ID" value="KZO95870.1"/>
    <property type="molecule type" value="Genomic_DNA"/>
</dbReference>
<dbReference type="FunFam" id="1.20.120.1630:FF:000009">
    <property type="entry name" value="C-14 sterol reductase"/>
    <property type="match status" value="1"/>
</dbReference>
<evidence type="ECO:0000256" key="14">
    <source>
        <dbReference type="ARBA" id="ARBA00023221"/>
    </source>
</evidence>
<accession>A0A167LND5</accession>
<dbReference type="InterPro" id="IPR018083">
    <property type="entry name" value="Sterol_reductase_CS"/>
</dbReference>
<evidence type="ECO:0000256" key="7">
    <source>
        <dbReference type="ARBA" id="ARBA00022955"/>
    </source>
</evidence>
<evidence type="ECO:0000256" key="2">
    <source>
        <dbReference type="ARBA" id="ARBA00005402"/>
    </source>
</evidence>
<organism evidence="21 22">
    <name type="scientific">Calocera viscosa (strain TUFC12733)</name>
    <dbReference type="NCBI Taxonomy" id="1330018"/>
    <lineage>
        <taxon>Eukaryota</taxon>
        <taxon>Fungi</taxon>
        <taxon>Dikarya</taxon>
        <taxon>Basidiomycota</taxon>
        <taxon>Agaricomycotina</taxon>
        <taxon>Dacrymycetes</taxon>
        <taxon>Dacrymycetales</taxon>
        <taxon>Dacrymycetaceae</taxon>
        <taxon>Calocera</taxon>
    </lineage>
</organism>
<evidence type="ECO:0000256" key="15">
    <source>
        <dbReference type="ARBA" id="ARBA00052254"/>
    </source>
</evidence>
<keyword evidence="4" id="KW-0444">Lipid biosynthesis</keyword>
<dbReference type="PANTHER" id="PTHR21257">
    <property type="entry name" value="DELTA(14)-STEROL REDUCTASE"/>
    <property type="match status" value="1"/>
</dbReference>